<sequence length="157" mass="17582">AKRSTAISRFKSARIYSFYSELFSDGDFAAGKEIKGQQAIVEDIAAPKTPISANSPSDSPQSTLQRTTEPPITAQDIIRPTVDRSLYDNPTPSTSTDYSLLNFALIPMKVQKAKPREKQHSEILTNTPMKIKLKIAREKMLNEEKKRSCFVLPISKH</sequence>
<feature type="region of interest" description="Disordered" evidence="1">
    <location>
        <begin position="47"/>
        <end position="75"/>
    </location>
</feature>
<proteinExistence type="predicted"/>
<reference evidence="2" key="1">
    <citation type="submission" date="2015-11" db="EMBL/GenBank/DDBJ databases">
        <title>De novo transcriptome assembly of four potential Pierce s Disease insect vectors from Arizona vineyards.</title>
        <authorList>
            <person name="Tassone E.E."/>
        </authorList>
    </citation>
    <scope>NUCLEOTIDE SEQUENCE</scope>
</reference>
<gene>
    <name evidence="2" type="ORF">g.13935</name>
</gene>
<accession>A0A1B6KIS5</accession>
<organism evidence="2">
    <name type="scientific">Graphocephala atropunctata</name>
    <dbReference type="NCBI Taxonomy" id="36148"/>
    <lineage>
        <taxon>Eukaryota</taxon>
        <taxon>Metazoa</taxon>
        <taxon>Ecdysozoa</taxon>
        <taxon>Arthropoda</taxon>
        <taxon>Hexapoda</taxon>
        <taxon>Insecta</taxon>
        <taxon>Pterygota</taxon>
        <taxon>Neoptera</taxon>
        <taxon>Paraneoptera</taxon>
        <taxon>Hemiptera</taxon>
        <taxon>Auchenorrhyncha</taxon>
        <taxon>Membracoidea</taxon>
        <taxon>Cicadellidae</taxon>
        <taxon>Cicadellinae</taxon>
        <taxon>Cicadellini</taxon>
        <taxon>Graphocephala</taxon>
    </lineage>
</organism>
<protein>
    <submittedName>
        <fullName evidence="2">Uncharacterized protein</fullName>
    </submittedName>
</protein>
<dbReference type="AlphaFoldDB" id="A0A1B6KIS5"/>
<feature type="compositionally biased region" description="Polar residues" evidence="1">
    <location>
        <begin position="51"/>
        <end position="70"/>
    </location>
</feature>
<name>A0A1B6KIS5_9HEMI</name>
<feature type="non-terminal residue" evidence="2">
    <location>
        <position position="1"/>
    </location>
</feature>
<evidence type="ECO:0000256" key="1">
    <source>
        <dbReference type="SAM" id="MobiDB-lite"/>
    </source>
</evidence>
<evidence type="ECO:0000313" key="2">
    <source>
        <dbReference type="EMBL" id="JAT11351.1"/>
    </source>
</evidence>
<dbReference type="EMBL" id="GEBQ01028626">
    <property type="protein sequence ID" value="JAT11351.1"/>
    <property type="molecule type" value="Transcribed_RNA"/>
</dbReference>